<proteinExistence type="predicted"/>
<protein>
    <submittedName>
        <fullName evidence="1">Uncharacterized protein</fullName>
    </submittedName>
</protein>
<evidence type="ECO:0000313" key="2">
    <source>
        <dbReference type="Proteomes" id="UP000199221"/>
    </source>
</evidence>
<accession>A0A1H9GUP9</accession>
<dbReference type="Pfam" id="PF09498">
    <property type="entry name" value="DUF2388"/>
    <property type="match status" value="1"/>
</dbReference>
<evidence type="ECO:0000313" key="1">
    <source>
        <dbReference type="EMBL" id="SEQ53802.1"/>
    </source>
</evidence>
<dbReference type="KEGG" id="pmos:O165_024615"/>
<dbReference type="RefSeq" id="WP_023631742.1">
    <property type="nucleotide sequence ID" value="NZ_CP009365.1"/>
</dbReference>
<dbReference type="NCBIfam" id="TIGR02448">
    <property type="entry name" value="conserverd hypothetical protein"/>
    <property type="match status" value="1"/>
</dbReference>
<dbReference type="Proteomes" id="UP000199221">
    <property type="component" value="Unassembled WGS sequence"/>
</dbReference>
<dbReference type="InterPro" id="IPR012661">
    <property type="entry name" value="CHP02448"/>
</dbReference>
<dbReference type="AlphaFoldDB" id="A0A1H9GUP9"/>
<reference evidence="1 2" key="1">
    <citation type="submission" date="2016-10" db="EMBL/GenBank/DDBJ databases">
        <authorList>
            <person name="de Groot N.N."/>
        </authorList>
    </citation>
    <scope>NUCLEOTIDE SEQUENCE [LARGE SCALE GENOMIC DNA]</scope>
    <source>
        <strain evidence="1 2">LMG 27941</strain>
    </source>
</reference>
<organism evidence="1 2">
    <name type="scientific">Pseudomonas soli</name>
    <dbReference type="NCBI Taxonomy" id="1306993"/>
    <lineage>
        <taxon>Bacteria</taxon>
        <taxon>Pseudomonadati</taxon>
        <taxon>Pseudomonadota</taxon>
        <taxon>Gammaproteobacteria</taxon>
        <taxon>Pseudomonadales</taxon>
        <taxon>Pseudomonadaceae</taxon>
        <taxon>Pseudomonas</taxon>
    </lineage>
</organism>
<sequence>MPRYHLIGAALLLSLAGAANATSFVVTTDAVVGAVAASTDATSDISSSFRDDKIVKAARDDAASFVGSDGAIRGAKLESAFVHIRQQLPALQASDAQLARAILAI</sequence>
<dbReference type="EMBL" id="FOEQ01000003">
    <property type="protein sequence ID" value="SEQ53802.1"/>
    <property type="molecule type" value="Genomic_DNA"/>
</dbReference>
<name>A0A1H9GUP9_9PSED</name>
<dbReference type="GeneID" id="93675183"/>
<gene>
    <name evidence="1" type="ORF">SAMN05216230_10335</name>
</gene>